<evidence type="ECO:0000256" key="2">
    <source>
        <dbReference type="ARBA" id="ARBA00022694"/>
    </source>
</evidence>
<comment type="function">
    <text evidence="4">Responsible for synthesis of pseudouridine from uracil-13 in transfer RNAs.</text>
</comment>
<dbReference type="SUPFAM" id="SSF55120">
    <property type="entry name" value="Pseudouridine synthase"/>
    <property type="match status" value="1"/>
</dbReference>
<dbReference type="EMBL" id="MWPV01000003">
    <property type="protein sequence ID" value="OUL57821.1"/>
    <property type="molecule type" value="Genomic_DNA"/>
</dbReference>
<dbReference type="RefSeq" id="WP_086744403.1">
    <property type="nucleotide sequence ID" value="NZ_MWPV01000003.1"/>
</dbReference>
<dbReference type="InterPro" id="IPR011760">
    <property type="entry name" value="PsdUridine_synth_TruD_insert"/>
</dbReference>
<dbReference type="PANTHER" id="PTHR47811">
    <property type="entry name" value="TRNA PSEUDOURIDINE SYNTHASE D"/>
    <property type="match status" value="1"/>
</dbReference>
<dbReference type="InterPro" id="IPR043165">
    <property type="entry name" value="TruD_insert_sf"/>
</dbReference>
<evidence type="ECO:0000256" key="4">
    <source>
        <dbReference type="HAMAP-Rule" id="MF_01082"/>
    </source>
</evidence>
<accession>A0A244CQC7</accession>
<dbReference type="GO" id="GO:0160150">
    <property type="term" value="F:tRNA pseudouridine(13) synthase activity"/>
    <property type="evidence" value="ECO:0007669"/>
    <property type="project" value="UniProtKB-EC"/>
</dbReference>
<name>A0A244CQC7_PSEDV</name>
<comment type="similarity">
    <text evidence="1 4">Belongs to the pseudouridine synthase TruD family.</text>
</comment>
<evidence type="ECO:0000313" key="6">
    <source>
        <dbReference type="EMBL" id="OUL57821.1"/>
    </source>
</evidence>
<dbReference type="InterPro" id="IPR050170">
    <property type="entry name" value="TruD_pseudoU_synthase"/>
</dbReference>
<sequence length="343" mass="38680">MSELNYLYGKPLSTADFKAQPEDFMVDEVLGFELSGEGEHVCLQVVKKGENTQFIAKLIANHAGVNPRDVSYAGLKDRHGVCTQWFSVPVPIKKHIDFSELNSDTIFIVQQVRHGRKLRTGCHKANKFTIRLRNVSQPLDVFCRINALRSGVPNYFGEQRFGRDGHNLEMAKRMFAGERIRDKKLRGLVISAARSYVFNQFVSLRVKEHGLAKTMHEEVFLLDGSNAFFKEPINSTNLDRLAAGDIALSAPMIGKGDAALTTQELLWLSDYQSWRDGLVALGLKTERRLIRLIPQNLSIKEEDKQTLVIEFSLAKGCFATALLRELVLYQDVSPTNKEQKDPA</sequence>
<organism evidence="6 7">
    <name type="scientific">Pseudoalteromonas ulvae</name>
    <dbReference type="NCBI Taxonomy" id="107327"/>
    <lineage>
        <taxon>Bacteria</taxon>
        <taxon>Pseudomonadati</taxon>
        <taxon>Pseudomonadota</taxon>
        <taxon>Gammaproteobacteria</taxon>
        <taxon>Alteromonadales</taxon>
        <taxon>Pseudoalteromonadaceae</taxon>
        <taxon>Pseudoalteromonas</taxon>
    </lineage>
</organism>
<reference evidence="6 7" key="1">
    <citation type="submission" date="2017-02" db="EMBL/GenBank/DDBJ databases">
        <title>Pseudoalteromonas ulvae TC14 Genome.</title>
        <authorList>
            <person name="Molmeret M."/>
        </authorList>
    </citation>
    <scope>NUCLEOTIDE SEQUENCE [LARGE SCALE GENOMIC DNA]</scope>
    <source>
        <strain evidence="6">TC14</strain>
    </source>
</reference>
<feature type="active site" description="Nucleophile" evidence="4">
    <location>
        <position position="77"/>
    </location>
</feature>
<dbReference type="AlphaFoldDB" id="A0A244CQC7"/>
<protein>
    <recommendedName>
        <fullName evidence="4">tRNA pseudouridine synthase D</fullName>
        <ecNumber evidence="4">5.4.99.27</ecNumber>
    </recommendedName>
    <alternativeName>
        <fullName evidence="4">tRNA pseudouridine(13) synthase</fullName>
    </alternativeName>
    <alternativeName>
        <fullName evidence="4">tRNA pseudouridylate synthase D</fullName>
    </alternativeName>
    <alternativeName>
        <fullName evidence="4">tRNA-uridine isomerase D</fullName>
    </alternativeName>
</protein>
<dbReference type="EC" id="5.4.99.27" evidence="4"/>
<dbReference type="HAMAP" id="MF_01082">
    <property type="entry name" value="TruD"/>
    <property type="match status" value="1"/>
</dbReference>
<comment type="catalytic activity">
    <reaction evidence="4">
        <text>uridine(13) in tRNA = pseudouridine(13) in tRNA</text>
        <dbReference type="Rhea" id="RHEA:42540"/>
        <dbReference type="Rhea" id="RHEA-COMP:10105"/>
        <dbReference type="Rhea" id="RHEA-COMP:10106"/>
        <dbReference type="ChEBI" id="CHEBI:65314"/>
        <dbReference type="ChEBI" id="CHEBI:65315"/>
        <dbReference type="EC" id="5.4.99.27"/>
    </reaction>
</comment>
<dbReference type="PANTHER" id="PTHR47811:SF1">
    <property type="entry name" value="TRNA PSEUDOURIDINE SYNTHASE D"/>
    <property type="match status" value="1"/>
</dbReference>
<dbReference type="Pfam" id="PF01142">
    <property type="entry name" value="TruD"/>
    <property type="match status" value="2"/>
</dbReference>
<dbReference type="InterPro" id="IPR042214">
    <property type="entry name" value="TruD_catalytic"/>
</dbReference>
<dbReference type="Proteomes" id="UP000194841">
    <property type="component" value="Unassembled WGS sequence"/>
</dbReference>
<dbReference type="PROSITE" id="PS50984">
    <property type="entry name" value="TRUD"/>
    <property type="match status" value="1"/>
</dbReference>
<evidence type="ECO:0000259" key="5">
    <source>
        <dbReference type="PROSITE" id="PS50984"/>
    </source>
</evidence>
<dbReference type="GO" id="GO:0003723">
    <property type="term" value="F:RNA binding"/>
    <property type="evidence" value="ECO:0007669"/>
    <property type="project" value="InterPro"/>
</dbReference>
<keyword evidence="7" id="KW-1185">Reference proteome</keyword>
<gene>
    <name evidence="4" type="primary">truD</name>
    <name evidence="6" type="ORF">B1199_12260</name>
</gene>
<dbReference type="GO" id="GO:0005829">
    <property type="term" value="C:cytosol"/>
    <property type="evidence" value="ECO:0007669"/>
    <property type="project" value="TreeGrafter"/>
</dbReference>
<dbReference type="OrthoDB" id="1550679at2"/>
<dbReference type="Gene3D" id="3.30.2340.10">
    <property type="entry name" value="TruD, insertion domain"/>
    <property type="match status" value="1"/>
</dbReference>
<dbReference type="CDD" id="cd02575">
    <property type="entry name" value="PseudoU_synth_EcTruD"/>
    <property type="match status" value="1"/>
</dbReference>
<evidence type="ECO:0000256" key="3">
    <source>
        <dbReference type="ARBA" id="ARBA00023235"/>
    </source>
</evidence>
<comment type="caution">
    <text evidence="6">The sequence shown here is derived from an EMBL/GenBank/DDBJ whole genome shotgun (WGS) entry which is preliminary data.</text>
</comment>
<keyword evidence="2 4" id="KW-0819">tRNA processing</keyword>
<dbReference type="Gene3D" id="3.30.2350.20">
    <property type="entry name" value="TruD, catalytic domain"/>
    <property type="match status" value="1"/>
</dbReference>
<dbReference type="GO" id="GO:0031119">
    <property type="term" value="P:tRNA pseudouridine synthesis"/>
    <property type="evidence" value="ECO:0007669"/>
    <property type="project" value="UniProtKB-UniRule"/>
</dbReference>
<proteinExistence type="inferred from homology"/>
<keyword evidence="3 4" id="KW-0413">Isomerase</keyword>
<feature type="domain" description="TRUD" evidence="5">
    <location>
        <begin position="151"/>
        <end position="302"/>
    </location>
</feature>
<evidence type="ECO:0000256" key="1">
    <source>
        <dbReference type="ARBA" id="ARBA00007953"/>
    </source>
</evidence>
<evidence type="ECO:0000313" key="7">
    <source>
        <dbReference type="Proteomes" id="UP000194841"/>
    </source>
</evidence>
<dbReference type="InterPro" id="IPR020103">
    <property type="entry name" value="PsdUridine_synth_cat_dom_sf"/>
</dbReference>
<dbReference type="InterPro" id="IPR001656">
    <property type="entry name" value="PsdUridine_synth_TruD"/>
</dbReference>